<comment type="caution">
    <text evidence="2">The sequence shown here is derived from an EMBL/GenBank/DDBJ whole genome shotgun (WGS) entry which is preliminary data.</text>
</comment>
<dbReference type="AlphaFoldDB" id="A0A9D1MXZ2"/>
<dbReference type="EMBL" id="DVOC01000075">
    <property type="protein sequence ID" value="HIU91237.1"/>
    <property type="molecule type" value="Genomic_DNA"/>
</dbReference>
<keyword evidence="1" id="KW-0472">Membrane</keyword>
<reference evidence="2" key="1">
    <citation type="submission" date="2020-10" db="EMBL/GenBank/DDBJ databases">
        <authorList>
            <person name="Gilroy R."/>
        </authorList>
    </citation>
    <scope>NUCLEOTIDE SEQUENCE</scope>
    <source>
        <strain evidence="2">ChiHjej12B11-7776</strain>
    </source>
</reference>
<dbReference type="Proteomes" id="UP000886852">
    <property type="component" value="Unassembled WGS sequence"/>
</dbReference>
<name>A0A9D1MXZ2_9BACT</name>
<feature type="transmembrane region" description="Helical" evidence="1">
    <location>
        <begin position="21"/>
        <end position="40"/>
    </location>
</feature>
<evidence type="ECO:0000313" key="3">
    <source>
        <dbReference type="Proteomes" id="UP000886852"/>
    </source>
</evidence>
<keyword evidence="1" id="KW-0812">Transmembrane</keyword>
<reference evidence="2" key="2">
    <citation type="journal article" date="2021" name="PeerJ">
        <title>Extensive microbial diversity within the chicken gut microbiome revealed by metagenomics and culture.</title>
        <authorList>
            <person name="Gilroy R."/>
            <person name="Ravi A."/>
            <person name="Getino M."/>
            <person name="Pursley I."/>
            <person name="Horton D.L."/>
            <person name="Alikhan N.F."/>
            <person name="Baker D."/>
            <person name="Gharbi K."/>
            <person name="Hall N."/>
            <person name="Watson M."/>
            <person name="Adriaenssens E.M."/>
            <person name="Foster-Nyarko E."/>
            <person name="Jarju S."/>
            <person name="Secka A."/>
            <person name="Antonio M."/>
            <person name="Oren A."/>
            <person name="Chaudhuri R.R."/>
            <person name="La Ragione R."/>
            <person name="Hildebrand F."/>
            <person name="Pallen M.J."/>
        </authorList>
    </citation>
    <scope>NUCLEOTIDE SEQUENCE</scope>
    <source>
        <strain evidence="2">ChiHjej12B11-7776</strain>
    </source>
</reference>
<keyword evidence="1" id="KW-1133">Transmembrane helix</keyword>
<protein>
    <submittedName>
        <fullName evidence="2">Uncharacterized protein</fullName>
    </submittedName>
</protein>
<accession>A0A9D1MXZ2</accession>
<evidence type="ECO:0000313" key="2">
    <source>
        <dbReference type="EMBL" id="HIU91237.1"/>
    </source>
</evidence>
<evidence type="ECO:0000256" key="1">
    <source>
        <dbReference type="SAM" id="Phobius"/>
    </source>
</evidence>
<feature type="transmembrane region" description="Helical" evidence="1">
    <location>
        <begin position="46"/>
        <end position="67"/>
    </location>
</feature>
<sequence>MKVYDYSQIRQLRHRYGVRTAIYVLTLLCWACVCTAAVLLLKDLLWLSITLCGVLTFLYAAGSAVFWQVSQKRLKRYFCFLENVRTGDVKKRLVTYKGQAGQKEKFGLLFNCYNVTDANGGDGTLYAEHTVSVALTEGKTYLVECAGEMLTQYEEYAN</sequence>
<gene>
    <name evidence="2" type="ORF">IAC72_04435</name>
</gene>
<organism evidence="2 3">
    <name type="scientific">Candidatus Fimimonas merdipullorum</name>
    <dbReference type="NCBI Taxonomy" id="2840822"/>
    <lineage>
        <taxon>Bacteria</taxon>
        <taxon>Pseudomonadati</taxon>
        <taxon>Myxococcota</taxon>
        <taxon>Myxococcia</taxon>
        <taxon>Myxococcales</taxon>
        <taxon>Cystobacterineae</taxon>
        <taxon>Myxococcaceae</taxon>
        <taxon>Myxococcaceae incertae sedis</taxon>
        <taxon>Candidatus Fimimonas</taxon>
    </lineage>
</organism>
<proteinExistence type="predicted"/>